<reference evidence="12" key="1">
    <citation type="submission" date="2020-10" db="EMBL/GenBank/DDBJ databases">
        <authorList>
            <person name="Kusch S."/>
        </authorList>
    </citation>
    <scope>NUCLEOTIDE SEQUENCE</scope>
    <source>
        <strain evidence="12">SwB9</strain>
    </source>
</reference>
<dbReference type="OrthoDB" id="270651at2759"/>
<keyword evidence="6" id="KW-0949">S-adenosyl-L-methionine</keyword>
<name>A0A8H2W2Y9_9HELO</name>
<keyword evidence="3" id="KW-0698">rRNA processing</keyword>
<evidence type="ECO:0000256" key="3">
    <source>
        <dbReference type="ARBA" id="ARBA00022552"/>
    </source>
</evidence>
<evidence type="ECO:0000313" key="13">
    <source>
        <dbReference type="Proteomes" id="UP000624404"/>
    </source>
</evidence>
<evidence type="ECO:0000259" key="11">
    <source>
        <dbReference type="SMART" id="SM00967"/>
    </source>
</evidence>
<dbReference type="AlphaFoldDB" id="A0A8H2W2Y9"/>
<feature type="compositionally biased region" description="Basic and acidic residues" evidence="10">
    <location>
        <begin position="129"/>
        <end position="147"/>
    </location>
</feature>
<comment type="caution">
    <text evidence="12">The sequence shown here is derived from an EMBL/GenBank/DDBJ whole genome shotgun (WGS) entry which is preliminary data.</text>
</comment>
<feature type="region of interest" description="Disordered" evidence="10">
    <location>
        <begin position="54"/>
        <end position="221"/>
    </location>
</feature>
<dbReference type="InterPro" id="IPR029064">
    <property type="entry name" value="Ribosomal_eL30-like_sf"/>
</dbReference>
<dbReference type="NCBIfam" id="TIGR00186">
    <property type="entry name" value="rRNA_methyl_3"/>
    <property type="match status" value="1"/>
</dbReference>
<sequence length="655" mass="72725">MCENSHNGTINAMSTIFLTGAKASKRVSFILRPLYLSSCTVRYASINSGINRGLRKSKGVGFRGKDKGRPSREDGGAGRGFQVPRSDPHWKNSGSVDDLGSKNKSMHTRFKGNDRDDESKPKYKTSSRFGDRQDRGNDWEGKSENFKPLRAKGSYGEESFDTYREPRSSKPGYEKKSYGSYGSGEEIAGYQKRSTGRSHEFPEKRRADEKDSFNKSFGSSRDILKHKQKSYPNFGEVRMISEKGYEGPRNWAKGFTYPSKYPTREERLAVKSMRSGSSSEYSRSSPQSEPGSESHPSEFSPPKTSSSFAKNIPISIPYTTPASEFLYGTSVVEAALNTRRRKSRKLYKLYIHKGEDRHSGDRDGFLARLAQRKGVEVAIVRGHDWLRTLDKMSQGRPHNGYILEASPLPRLPVISLGSVIDQGDSFAIQLAPDRQSREELEVHGNDTTINVPKDSSGRKPLVLLLDSIEDPQNLGAILRTALFMGVTAVAISVRNSASFTPVVFKASAGAAETIEIFSVNKPGGFIKDSQASGWKIYAAVAPPATRKPDSRYMWPATSQEFVWSHKLQDPLREDPCILMVGGEGEGLRKNLRDHADVHISIKGAAMRGKLDSLNVSVATGMLCGAFMRQTARKTVEEAVKEVEVEIENLNENQVF</sequence>
<dbReference type="PANTHER" id="PTHR46103">
    <property type="entry name" value="RRNA METHYLTRANSFERASE 1, MITOCHONDRIAL"/>
    <property type="match status" value="1"/>
</dbReference>
<keyword evidence="8" id="KW-0496">Mitochondrion</keyword>
<evidence type="ECO:0000256" key="8">
    <source>
        <dbReference type="ARBA" id="ARBA00023128"/>
    </source>
</evidence>
<comment type="similarity">
    <text evidence="2">Belongs to the class IV-like SAM-binding methyltransferase superfamily. RNA methyltransferase TrmH family.</text>
</comment>
<feature type="compositionally biased region" description="Basic and acidic residues" evidence="10">
    <location>
        <begin position="161"/>
        <end position="177"/>
    </location>
</feature>
<keyword evidence="5" id="KW-0808">Transferase</keyword>
<keyword evidence="13" id="KW-1185">Reference proteome</keyword>
<evidence type="ECO:0000256" key="4">
    <source>
        <dbReference type="ARBA" id="ARBA00022603"/>
    </source>
</evidence>
<dbReference type="InterPro" id="IPR029028">
    <property type="entry name" value="Alpha/beta_knot_MTases"/>
</dbReference>
<dbReference type="InterPro" id="IPR004441">
    <property type="entry name" value="rRNA_MeTrfase_TrmH"/>
</dbReference>
<comment type="subcellular location">
    <subcellularLocation>
        <location evidence="1">Mitochondrion</location>
    </subcellularLocation>
</comment>
<dbReference type="FunFam" id="3.30.1330.30:FF:000035">
    <property type="entry name" value="TrmH family RNA methyltransferase"/>
    <property type="match status" value="1"/>
</dbReference>
<feature type="compositionally biased region" description="Basic and acidic residues" evidence="10">
    <location>
        <begin position="197"/>
        <end position="213"/>
    </location>
</feature>
<dbReference type="InterPro" id="IPR047182">
    <property type="entry name" value="MRM1"/>
</dbReference>
<keyword evidence="7" id="KW-0809">Transit peptide</keyword>
<evidence type="ECO:0000256" key="7">
    <source>
        <dbReference type="ARBA" id="ARBA00022946"/>
    </source>
</evidence>
<feature type="compositionally biased region" description="Low complexity" evidence="10">
    <location>
        <begin position="272"/>
        <end position="288"/>
    </location>
</feature>
<evidence type="ECO:0000256" key="10">
    <source>
        <dbReference type="SAM" id="MobiDB-lite"/>
    </source>
</evidence>
<gene>
    <name evidence="12" type="ORF">SCLTRI_LOCUS9328</name>
</gene>
<evidence type="ECO:0000256" key="9">
    <source>
        <dbReference type="ARBA" id="ARBA00034881"/>
    </source>
</evidence>
<dbReference type="SUPFAM" id="SSF55315">
    <property type="entry name" value="L30e-like"/>
    <property type="match status" value="1"/>
</dbReference>
<dbReference type="InterPro" id="IPR013123">
    <property type="entry name" value="SpoU_subst-bd"/>
</dbReference>
<dbReference type="PANTHER" id="PTHR46103:SF1">
    <property type="entry name" value="RRNA METHYLTRANSFERASE 1, MITOCHONDRIAL"/>
    <property type="match status" value="1"/>
</dbReference>
<dbReference type="InterPro" id="IPR047261">
    <property type="entry name" value="MRM1_MeTrfase_dom"/>
</dbReference>
<dbReference type="Gene3D" id="3.40.1280.10">
    <property type="match status" value="1"/>
</dbReference>
<evidence type="ECO:0000256" key="5">
    <source>
        <dbReference type="ARBA" id="ARBA00022679"/>
    </source>
</evidence>
<feature type="domain" description="RNA 2-O ribose methyltransferase substrate binding" evidence="11">
    <location>
        <begin position="325"/>
        <end position="411"/>
    </location>
</feature>
<dbReference type="GO" id="GO:0005739">
    <property type="term" value="C:mitochondrion"/>
    <property type="evidence" value="ECO:0007669"/>
    <property type="project" value="UniProtKB-SubCell"/>
</dbReference>
<dbReference type="SMART" id="SM00967">
    <property type="entry name" value="SpoU_sub_bind"/>
    <property type="match status" value="1"/>
</dbReference>
<proteinExistence type="inferred from homology"/>
<protein>
    <recommendedName>
        <fullName evidence="9">rRNA methyltransferase 1, mitochondrial</fullName>
    </recommendedName>
</protein>
<dbReference type="InterPro" id="IPR029026">
    <property type="entry name" value="tRNA_m1G_MTases_N"/>
</dbReference>
<evidence type="ECO:0000256" key="6">
    <source>
        <dbReference type="ARBA" id="ARBA00022691"/>
    </source>
</evidence>
<dbReference type="CDD" id="cd18105">
    <property type="entry name" value="SpoU-like_MRM1"/>
    <property type="match status" value="1"/>
</dbReference>
<evidence type="ECO:0000313" key="12">
    <source>
        <dbReference type="EMBL" id="CAD6450208.1"/>
    </source>
</evidence>
<dbReference type="GO" id="GO:0016435">
    <property type="term" value="F:rRNA (guanine) methyltransferase activity"/>
    <property type="evidence" value="ECO:0007669"/>
    <property type="project" value="TreeGrafter"/>
</dbReference>
<evidence type="ECO:0000256" key="2">
    <source>
        <dbReference type="ARBA" id="ARBA00007228"/>
    </source>
</evidence>
<keyword evidence="4" id="KW-0489">Methyltransferase</keyword>
<dbReference type="Proteomes" id="UP000624404">
    <property type="component" value="Unassembled WGS sequence"/>
</dbReference>
<dbReference type="Pfam" id="PF00588">
    <property type="entry name" value="SpoU_methylase"/>
    <property type="match status" value="1"/>
</dbReference>
<feature type="compositionally biased region" description="Basic and acidic residues" evidence="10">
    <location>
        <begin position="111"/>
        <end position="121"/>
    </location>
</feature>
<feature type="region of interest" description="Disordered" evidence="10">
    <location>
        <begin position="269"/>
        <end position="306"/>
    </location>
</feature>
<dbReference type="Gene3D" id="3.30.1330.30">
    <property type="match status" value="1"/>
</dbReference>
<dbReference type="GO" id="GO:0003723">
    <property type="term" value="F:RNA binding"/>
    <property type="evidence" value="ECO:0007669"/>
    <property type="project" value="InterPro"/>
</dbReference>
<feature type="compositionally biased region" description="Basic and acidic residues" evidence="10">
    <location>
        <begin position="63"/>
        <end position="76"/>
    </location>
</feature>
<dbReference type="Pfam" id="PF08032">
    <property type="entry name" value="SpoU_sub_bind"/>
    <property type="match status" value="1"/>
</dbReference>
<dbReference type="InterPro" id="IPR001537">
    <property type="entry name" value="SpoU_MeTrfase"/>
</dbReference>
<evidence type="ECO:0000256" key="1">
    <source>
        <dbReference type="ARBA" id="ARBA00004173"/>
    </source>
</evidence>
<organism evidence="12 13">
    <name type="scientific">Sclerotinia trifoliorum</name>
    <dbReference type="NCBI Taxonomy" id="28548"/>
    <lineage>
        <taxon>Eukaryota</taxon>
        <taxon>Fungi</taxon>
        <taxon>Dikarya</taxon>
        <taxon>Ascomycota</taxon>
        <taxon>Pezizomycotina</taxon>
        <taxon>Leotiomycetes</taxon>
        <taxon>Helotiales</taxon>
        <taxon>Sclerotiniaceae</taxon>
        <taxon>Sclerotinia</taxon>
    </lineage>
</organism>
<dbReference type="EMBL" id="CAJHIA010000034">
    <property type="protein sequence ID" value="CAD6450208.1"/>
    <property type="molecule type" value="Genomic_DNA"/>
</dbReference>
<dbReference type="SUPFAM" id="SSF75217">
    <property type="entry name" value="alpha/beta knot"/>
    <property type="match status" value="1"/>
</dbReference>
<accession>A0A8H2W2Y9</accession>